<gene>
    <name evidence="1" type="ORF">CR513_58640</name>
</gene>
<dbReference type="AlphaFoldDB" id="A0A371EAB7"/>
<reference evidence="1" key="1">
    <citation type="submission" date="2018-05" db="EMBL/GenBank/DDBJ databases">
        <title>Draft genome of Mucuna pruriens seed.</title>
        <authorList>
            <person name="Nnadi N.E."/>
            <person name="Vos R."/>
            <person name="Hasami M.H."/>
            <person name="Devisetty U.K."/>
            <person name="Aguiy J.C."/>
        </authorList>
    </citation>
    <scope>NUCLEOTIDE SEQUENCE [LARGE SCALE GENOMIC DNA]</scope>
    <source>
        <strain evidence="1">JCA_2017</strain>
    </source>
</reference>
<sequence>MTRANVEEAREAIMTIFIGGLKKEIVYVVELQYYMEIEDLLHKAMQLFMEIKLEEQSNCYKS</sequence>
<evidence type="ECO:0000313" key="2">
    <source>
        <dbReference type="Proteomes" id="UP000257109"/>
    </source>
</evidence>
<feature type="non-terminal residue" evidence="1">
    <location>
        <position position="1"/>
    </location>
</feature>
<dbReference type="EMBL" id="QJKJ01015156">
    <property type="protein sequence ID" value="RDX62978.1"/>
    <property type="molecule type" value="Genomic_DNA"/>
</dbReference>
<protein>
    <submittedName>
        <fullName evidence="1">Uncharacterized protein</fullName>
    </submittedName>
</protein>
<dbReference type="Proteomes" id="UP000257109">
    <property type="component" value="Unassembled WGS sequence"/>
</dbReference>
<accession>A0A371EAB7</accession>
<comment type="caution">
    <text evidence="1">The sequence shown here is derived from an EMBL/GenBank/DDBJ whole genome shotgun (WGS) entry which is preliminary data.</text>
</comment>
<dbReference type="OrthoDB" id="1747743at2759"/>
<keyword evidence="2" id="KW-1185">Reference proteome</keyword>
<evidence type="ECO:0000313" key="1">
    <source>
        <dbReference type="EMBL" id="RDX62978.1"/>
    </source>
</evidence>
<proteinExistence type="predicted"/>
<organism evidence="1 2">
    <name type="scientific">Mucuna pruriens</name>
    <name type="common">Velvet bean</name>
    <name type="synonym">Dolichos pruriens</name>
    <dbReference type="NCBI Taxonomy" id="157652"/>
    <lineage>
        <taxon>Eukaryota</taxon>
        <taxon>Viridiplantae</taxon>
        <taxon>Streptophyta</taxon>
        <taxon>Embryophyta</taxon>
        <taxon>Tracheophyta</taxon>
        <taxon>Spermatophyta</taxon>
        <taxon>Magnoliopsida</taxon>
        <taxon>eudicotyledons</taxon>
        <taxon>Gunneridae</taxon>
        <taxon>Pentapetalae</taxon>
        <taxon>rosids</taxon>
        <taxon>fabids</taxon>
        <taxon>Fabales</taxon>
        <taxon>Fabaceae</taxon>
        <taxon>Papilionoideae</taxon>
        <taxon>50 kb inversion clade</taxon>
        <taxon>NPAAA clade</taxon>
        <taxon>indigoferoid/millettioid clade</taxon>
        <taxon>Phaseoleae</taxon>
        <taxon>Mucuna</taxon>
    </lineage>
</organism>
<name>A0A371EAB7_MUCPR</name>